<feature type="chain" id="PRO_5005793362" evidence="1">
    <location>
        <begin position="27"/>
        <end position="199"/>
    </location>
</feature>
<dbReference type="STRING" id="30019.A0A0M4EBN1"/>
<dbReference type="OrthoDB" id="7850741at2759"/>
<keyword evidence="3" id="KW-1185">Reference proteome</keyword>
<organism evidence="2 3">
    <name type="scientific">Drosophila busckii</name>
    <name type="common">Fruit fly</name>
    <dbReference type="NCBI Taxonomy" id="30019"/>
    <lineage>
        <taxon>Eukaryota</taxon>
        <taxon>Metazoa</taxon>
        <taxon>Ecdysozoa</taxon>
        <taxon>Arthropoda</taxon>
        <taxon>Hexapoda</taxon>
        <taxon>Insecta</taxon>
        <taxon>Pterygota</taxon>
        <taxon>Neoptera</taxon>
        <taxon>Endopterygota</taxon>
        <taxon>Diptera</taxon>
        <taxon>Brachycera</taxon>
        <taxon>Muscomorpha</taxon>
        <taxon>Ephydroidea</taxon>
        <taxon>Drosophilidae</taxon>
        <taxon>Drosophila</taxon>
    </lineage>
</organism>
<dbReference type="Proteomes" id="UP000494163">
    <property type="component" value="Chromosome 2R"/>
</dbReference>
<name>A0A0M4EBN1_DROBS</name>
<sequence length="199" mass="22691">MSTWSSVVQFALLLLLLQSAAISGYGDHERHRLTSQAAHKLSAITNQAVAQATDLADNVVEDLLLLDSQNSIMLGYLTNFESFLGIGEQQANHTLENFFDIVSQFLDADAAEQADTLETQLIAMCLQRNGFDRWKRTVQLRTTQLVKSFGRKLRKHLDTLDLEERVPVEQRWQHIETRDGQIKLEKLRKFINWLGSNAH</sequence>
<protein>
    <submittedName>
        <fullName evidence="2">CG13488</fullName>
    </submittedName>
</protein>
<accession>A0A0M4EBN1</accession>
<dbReference type="AlphaFoldDB" id="A0A0M4EBN1"/>
<dbReference type="OMA" id="TKRAMEH"/>
<dbReference type="EMBL" id="CP012524">
    <property type="protein sequence ID" value="ALC40965.1"/>
    <property type="molecule type" value="Genomic_DNA"/>
</dbReference>
<keyword evidence="1" id="KW-0732">Signal</keyword>
<evidence type="ECO:0000313" key="2">
    <source>
        <dbReference type="EMBL" id="ALC40965.1"/>
    </source>
</evidence>
<evidence type="ECO:0000256" key="1">
    <source>
        <dbReference type="SAM" id="SignalP"/>
    </source>
</evidence>
<reference evidence="2 3" key="1">
    <citation type="submission" date="2015-08" db="EMBL/GenBank/DDBJ databases">
        <title>Ancestral chromatin configuration constrains chromatin evolution on differentiating sex chromosomes in Drosophila.</title>
        <authorList>
            <person name="Zhou Q."/>
            <person name="Bachtrog D."/>
        </authorList>
    </citation>
    <scope>NUCLEOTIDE SEQUENCE [LARGE SCALE GENOMIC DNA]</scope>
    <source>
        <tissue evidence="2">Whole larvae</tissue>
    </source>
</reference>
<feature type="signal peptide" evidence="1">
    <location>
        <begin position="1"/>
        <end position="26"/>
    </location>
</feature>
<gene>
    <name evidence="2" type="ORF">Dbus_chr2Rg544</name>
</gene>
<evidence type="ECO:0000313" key="3">
    <source>
        <dbReference type="Proteomes" id="UP000494163"/>
    </source>
</evidence>
<proteinExistence type="predicted"/>